<protein>
    <submittedName>
        <fullName evidence="1">Uncharacterized protein</fullName>
    </submittedName>
</protein>
<dbReference type="AlphaFoldDB" id="A0A6G0S2R9"/>
<comment type="caution">
    <text evidence="1">The sequence shown here is derived from an EMBL/GenBank/DDBJ whole genome shotgun (WGS) entry which is preliminary data.</text>
</comment>
<evidence type="ECO:0000313" key="1">
    <source>
        <dbReference type="EMBL" id="KAE9347186.1"/>
    </source>
</evidence>
<gene>
    <name evidence="1" type="ORF">PF008_g7936</name>
</gene>
<sequence length="106" mass="11486">MRPQEGSVISSLEFLDALLFFGSTFQPRQIDVMFAFLTGTAINAQAKPTAKQEEPLRALTFKREMASENLAMAIPMAHISGGIDSSASIDMSKLFASSEQGQANNE</sequence>
<dbReference type="Proteomes" id="UP000486351">
    <property type="component" value="Unassembled WGS sequence"/>
</dbReference>
<accession>A0A6G0S2R9</accession>
<name>A0A6G0S2R9_9STRA</name>
<reference evidence="1 2" key="1">
    <citation type="submission" date="2018-09" db="EMBL/GenBank/DDBJ databases">
        <title>Genomic investigation of the strawberry pathogen Phytophthora fragariae indicates pathogenicity is determined by transcriptional variation in three key races.</title>
        <authorList>
            <person name="Adams T.M."/>
            <person name="Armitage A.D."/>
            <person name="Sobczyk M.K."/>
            <person name="Bates H.J."/>
            <person name="Dunwell J.M."/>
            <person name="Nellist C.F."/>
            <person name="Harrison R.J."/>
        </authorList>
    </citation>
    <scope>NUCLEOTIDE SEQUENCE [LARGE SCALE GENOMIC DNA]</scope>
    <source>
        <strain evidence="1 2">NOV-77</strain>
    </source>
</reference>
<dbReference type="EMBL" id="QXFY01000346">
    <property type="protein sequence ID" value="KAE9347186.1"/>
    <property type="molecule type" value="Genomic_DNA"/>
</dbReference>
<organism evidence="1 2">
    <name type="scientific">Phytophthora fragariae</name>
    <dbReference type="NCBI Taxonomy" id="53985"/>
    <lineage>
        <taxon>Eukaryota</taxon>
        <taxon>Sar</taxon>
        <taxon>Stramenopiles</taxon>
        <taxon>Oomycota</taxon>
        <taxon>Peronosporomycetes</taxon>
        <taxon>Peronosporales</taxon>
        <taxon>Peronosporaceae</taxon>
        <taxon>Phytophthora</taxon>
    </lineage>
</organism>
<proteinExistence type="predicted"/>
<evidence type="ECO:0000313" key="2">
    <source>
        <dbReference type="Proteomes" id="UP000486351"/>
    </source>
</evidence>